<dbReference type="Gene3D" id="3.30.420.610">
    <property type="entry name" value="LOTUS domain-like"/>
    <property type="match status" value="1"/>
</dbReference>
<accession>A0AAW1V9K3</accession>
<name>A0AAW1V9K3_9CUCU</name>
<gene>
    <name evidence="2" type="ORF">WA026_016647</name>
</gene>
<sequence length="339" mass="39747">MNETERILRIILKVSRGPITVRELIEVYIRIAGTSIPCEDHGYWILTDYLTSIPHILSLEGRYNELDAIVTSNEPEEDNTSGTYSCSNEPEEDNTSGTYSCSNEPEEHNTSEICSFSSYETIPDLIWETESNEEVDNQDDHSGFITIKSKREGKGKTVEESDTREEEQREYYSSDPYFIDVKLYNTLIPQDYYWDDSSIVEKENCPLPSDIVHLDHKIQRDSINFNEIEQWLVPSVEEIEEFCDTDLTAEYFLLHCFWRPGDLDDHIQEKMKRVMRRQHKSVKFIQSSELLTMDSMQEIMKCSYGGLYQYYNELNTQLFQDHEFFDTPDESDNESTYSE</sequence>
<evidence type="ECO:0000313" key="3">
    <source>
        <dbReference type="Proteomes" id="UP001431783"/>
    </source>
</evidence>
<dbReference type="InterPro" id="IPR041966">
    <property type="entry name" value="LOTUS-like"/>
</dbReference>
<feature type="region of interest" description="Disordered" evidence="1">
    <location>
        <begin position="71"/>
        <end position="110"/>
    </location>
</feature>
<evidence type="ECO:0000313" key="2">
    <source>
        <dbReference type="EMBL" id="KAK9891848.1"/>
    </source>
</evidence>
<dbReference type="AlphaFoldDB" id="A0AAW1V9K3"/>
<comment type="caution">
    <text evidence="2">The sequence shown here is derived from an EMBL/GenBank/DDBJ whole genome shotgun (WGS) entry which is preliminary data.</text>
</comment>
<evidence type="ECO:0000256" key="1">
    <source>
        <dbReference type="SAM" id="MobiDB-lite"/>
    </source>
</evidence>
<organism evidence="2 3">
    <name type="scientific">Henosepilachna vigintioctopunctata</name>
    <dbReference type="NCBI Taxonomy" id="420089"/>
    <lineage>
        <taxon>Eukaryota</taxon>
        <taxon>Metazoa</taxon>
        <taxon>Ecdysozoa</taxon>
        <taxon>Arthropoda</taxon>
        <taxon>Hexapoda</taxon>
        <taxon>Insecta</taxon>
        <taxon>Pterygota</taxon>
        <taxon>Neoptera</taxon>
        <taxon>Endopterygota</taxon>
        <taxon>Coleoptera</taxon>
        <taxon>Polyphaga</taxon>
        <taxon>Cucujiformia</taxon>
        <taxon>Coccinelloidea</taxon>
        <taxon>Coccinellidae</taxon>
        <taxon>Epilachninae</taxon>
        <taxon>Epilachnini</taxon>
        <taxon>Henosepilachna</taxon>
    </lineage>
</organism>
<dbReference type="EMBL" id="JARQZJ010000130">
    <property type="protein sequence ID" value="KAK9891848.1"/>
    <property type="molecule type" value="Genomic_DNA"/>
</dbReference>
<proteinExistence type="predicted"/>
<dbReference type="Proteomes" id="UP001431783">
    <property type="component" value="Unassembled WGS sequence"/>
</dbReference>
<keyword evidence="3" id="KW-1185">Reference proteome</keyword>
<protein>
    <submittedName>
        <fullName evidence="2">Uncharacterized protein</fullName>
    </submittedName>
</protein>
<reference evidence="2 3" key="1">
    <citation type="submission" date="2023-03" db="EMBL/GenBank/DDBJ databases">
        <title>Genome insight into feeding habits of ladybird beetles.</title>
        <authorList>
            <person name="Li H.-S."/>
            <person name="Huang Y.-H."/>
            <person name="Pang H."/>
        </authorList>
    </citation>
    <scope>NUCLEOTIDE SEQUENCE [LARGE SCALE GENOMIC DNA]</scope>
    <source>
        <strain evidence="2">SYSU_2023b</strain>
        <tissue evidence="2">Whole body</tissue>
    </source>
</reference>